<dbReference type="EC" id="5.4.99.27" evidence="4"/>
<evidence type="ECO:0000259" key="5">
    <source>
        <dbReference type="PROSITE" id="PS50984"/>
    </source>
</evidence>
<evidence type="ECO:0000256" key="1">
    <source>
        <dbReference type="ARBA" id="ARBA00007953"/>
    </source>
</evidence>
<dbReference type="Proteomes" id="UP001460888">
    <property type="component" value="Unassembled WGS sequence"/>
</dbReference>
<dbReference type="InterPro" id="IPR011760">
    <property type="entry name" value="PsdUridine_synth_TruD_insert"/>
</dbReference>
<dbReference type="InterPro" id="IPR020103">
    <property type="entry name" value="PsdUridine_synth_cat_dom_sf"/>
</dbReference>
<evidence type="ECO:0000313" key="6">
    <source>
        <dbReference type="EMBL" id="MES1930348.1"/>
    </source>
</evidence>
<comment type="catalytic activity">
    <reaction evidence="4">
        <text>uridine(13) in tRNA = pseudouridine(13) in tRNA</text>
        <dbReference type="Rhea" id="RHEA:42540"/>
        <dbReference type="Rhea" id="RHEA-COMP:10105"/>
        <dbReference type="Rhea" id="RHEA-COMP:10106"/>
        <dbReference type="ChEBI" id="CHEBI:65314"/>
        <dbReference type="ChEBI" id="CHEBI:65315"/>
        <dbReference type="EC" id="5.4.99.27"/>
    </reaction>
</comment>
<dbReference type="NCBIfam" id="TIGR00094">
    <property type="entry name" value="tRNA_TruD_broad"/>
    <property type="match status" value="1"/>
</dbReference>
<dbReference type="Gene3D" id="3.30.2350.20">
    <property type="entry name" value="TruD, catalytic domain"/>
    <property type="match status" value="1"/>
</dbReference>
<evidence type="ECO:0000256" key="2">
    <source>
        <dbReference type="ARBA" id="ARBA00022694"/>
    </source>
</evidence>
<feature type="domain" description="TRUD" evidence="5">
    <location>
        <begin position="163"/>
        <end position="312"/>
    </location>
</feature>
<organism evidence="6 7">
    <name type="scientific">Salinisphaera dokdonensis CL-ES53</name>
    <dbReference type="NCBI Taxonomy" id="1304272"/>
    <lineage>
        <taxon>Bacteria</taxon>
        <taxon>Pseudomonadati</taxon>
        <taxon>Pseudomonadota</taxon>
        <taxon>Gammaproteobacteria</taxon>
        <taxon>Salinisphaerales</taxon>
        <taxon>Salinisphaeraceae</taxon>
        <taxon>Salinisphaera</taxon>
    </lineage>
</organism>
<dbReference type="Gene3D" id="3.30.2340.10">
    <property type="entry name" value="TruD, insertion domain"/>
    <property type="match status" value="1"/>
</dbReference>
<dbReference type="PANTHER" id="PTHR47811">
    <property type="entry name" value="TRNA PSEUDOURIDINE SYNTHASE D"/>
    <property type="match status" value="1"/>
</dbReference>
<keyword evidence="3 4" id="KW-0413">Isomerase</keyword>
<dbReference type="InterPro" id="IPR042214">
    <property type="entry name" value="TruD_catalytic"/>
</dbReference>
<dbReference type="InterPro" id="IPR043165">
    <property type="entry name" value="TruD_insert_sf"/>
</dbReference>
<feature type="active site" description="Nucleophile" evidence="4">
    <location>
        <position position="88"/>
    </location>
</feature>
<dbReference type="PANTHER" id="PTHR47811:SF1">
    <property type="entry name" value="TRNA PSEUDOURIDINE SYNTHASE D"/>
    <property type="match status" value="1"/>
</dbReference>
<dbReference type="SUPFAM" id="SSF55120">
    <property type="entry name" value="Pseudouridine synthase"/>
    <property type="match status" value="1"/>
</dbReference>
<evidence type="ECO:0000256" key="4">
    <source>
        <dbReference type="HAMAP-Rule" id="MF_01082"/>
    </source>
</evidence>
<dbReference type="RefSeq" id="WP_353112469.1">
    <property type="nucleotide sequence ID" value="NZ_APND01000004.1"/>
</dbReference>
<dbReference type="HAMAP" id="MF_01082">
    <property type="entry name" value="TruD"/>
    <property type="match status" value="1"/>
</dbReference>
<dbReference type="PROSITE" id="PS50984">
    <property type="entry name" value="TRUD"/>
    <property type="match status" value="1"/>
</dbReference>
<sequence length="360" mass="39313">MPLLEGDAVDVAALAYARGNPPEAHAVIRQEPADFFVDEDCAIELSGSGEHLWCHIEKTNLTTQDAVQALSRAAGVHPRQIGFAGMKDRIAVTRQWISLAWPIASELPALENIQGITILEMRRHDRKLKRGAHRGNRFVLRLRDLHGDPATIEQDLIRIRDQGVPNYFGAQRFGRGGRNLGLSRALFEGKRLSRNRRGFALSAARSLLFNAVLDARVRDGSWNQLVAGEAVMLDGSHSLFALDGTTQSADELQQRLEAFDIHPSGPMPGRGGNDVVSSAASELETGVLAAYPDLVAGLERTGVDAARRALRLTIPDLTWQFEAEDCLQLSFSLAPGAFATSVLRELAIAREAGEIQDETD</sequence>
<evidence type="ECO:0000313" key="7">
    <source>
        <dbReference type="Proteomes" id="UP001460888"/>
    </source>
</evidence>
<dbReference type="PROSITE" id="PS01268">
    <property type="entry name" value="UPF0024"/>
    <property type="match status" value="1"/>
</dbReference>
<keyword evidence="7" id="KW-1185">Reference proteome</keyword>
<comment type="caution">
    <text evidence="6">The sequence shown here is derived from an EMBL/GenBank/DDBJ whole genome shotgun (WGS) entry which is preliminary data.</text>
</comment>
<dbReference type="InterPro" id="IPR020119">
    <property type="entry name" value="PsdUridine_synth_TruD_CS"/>
</dbReference>
<evidence type="ECO:0000256" key="3">
    <source>
        <dbReference type="ARBA" id="ARBA00023235"/>
    </source>
</evidence>
<name>A0ABV2B3B9_9GAMM</name>
<dbReference type="InterPro" id="IPR001656">
    <property type="entry name" value="PsdUridine_synth_TruD"/>
</dbReference>
<accession>A0ABV2B3B9</accession>
<gene>
    <name evidence="4" type="primary">truD</name>
    <name evidence="6" type="ORF">SADO_13873</name>
</gene>
<comment type="function">
    <text evidence="4">Responsible for synthesis of pseudouridine from uracil-13 in transfer RNAs.</text>
</comment>
<dbReference type="InterPro" id="IPR050170">
    <property type="entry name" value="TruD_pseudoU_synthase"/>
</dbReference>
<dbReference type="Pfam" id="PF01142">
    <property type="entry name" value="TruD"/>
    <property type="match status" value="2"/>
</dbReference>
<protein>
    <recommendedName>
        <fullName evidence="4">tRNA pseudouridine synthase D</fullName>
        <ecNumber evidence="4">5.4.99.27</ecNumber>
    </recommendedName>
    <alternativeName>
        <fullName evidence="4">tRNA pseudouridine(13) synthase</fullName>
    </alternativeName>
    <alternativeName>
        <fullName evidence="4">tRNA pseudouridylate synthase D</fullName>
    </alternativeName>
    <alternativeName>
        <fullName evidence="4">tRNA-uridine isomerase D</fullName>
    </alternativeName>
</protein>
<reference evidence="6 7" key="1">
    <citation type="submission" date="2013-03" db="EMBL/GenBank/DDBJ databases">
        <title>Salinisphaera dokdonensis CL-ES53 Genome Sequencing.</title>
        <authorList>
            <person name="Li C."/>
            <person name="Lai Q."/>
            <person name="Shao Z."/>
        </authorList>
    </citation>
    <scope>NUCLEOTIDE SEQUENCE [LARGE SCALE GENOMIC DNA]</scope>
    <source>
        <strain evidence="6 7">CL-ES53</strain>
    </source>
</reference>
<keyword evidence="2 4" id="KW-0819">tRNA processing</keyword>
<proteinExistence type="inferred from homology"/>
<dbReference type="EMBL" id="APND01000004">
    <property type="protein sequence ID" value="MES1930348.1"/>
    <property type="molecule type" value="Genomic_DNA"/>
</dbReference>
<comment type="similarity">
    <text evidence="1 4">Belongs to the pseudouridine synthase TruD family.</text>
</comment>